<feature type="domain" description="Acyltransferase 3" evidence="3">
    <location>
        <begin position="18"/>
        <end position="394"/>
    </location>
</feature>
<keyword evidence="4" id="KW-0012">Acyltransferase</keyword>
<name>A0A8I0HQQ8_9CORY</name>
<dbReference type="PANTHER" id="PTHR23028">
    <property type="entry name" value="ACETYLTRANSFERASE"/>
    <property type="match status" value="1"/>
</dbReference>
<evidence type="ECO:0000259" key="3">
    <source>
        <dbReference type="Pfam" id="PF01757"/>
    </source>
</evidence>
<keyword evidence="2" id="KW-1133">Transmembrane helix</keyword>
<dbReference type="PANTHER" id="PTHR23028:SF53">
    <property type="entry name" value="ACYL_TRANSF_3 DOMAIN-CONTAINING PROTEIN"/>
    <property type="match status" value="1"/>
</dbReference>
<feature type="transmembrane region" description="Helical" evidence="2">
    <location>
        <begin position="189"/>
        <end position="210"/>
    </location>
</feature>
<dbReference type="InterPro" id="IPR002656">
    <property type="entry name" value="Acyl_transf_3_dom"/>
</dbReference>
<sequence length="478" mass="53768">MSNHTSQSAKVRRPNLPSLTGARWLAAVAVFVLHALVFLNVYPFQKSDLFATIHSFIPMQLGSAGVTFFFILSGFLIYWSNSELKGVRNTLYYCQRRITKIYPMHLIALAMFLLASAKITASGVQWVLDFADLKFWLPNALLIHTWNPDWASLSGMNVPSWSLAAEMLFYLTFPLFIPLVRKVRGVGNWWAFGITFLLSLSAITFIHFFAEGPKGIENFFVPRLWDTDVSPVADVHADPVWFMQWEIPVLESYWLSYYFPLTRLIEFYLGVFGAKLVAEGMFRNTNIKWPLVGLLVAYIATWFVPLAFKMSVIMSLPMAFVVCTLAVRDIKGVSGEIASPRAVLLGNISFAFYMVQFPVMVAVQRYIVAGQSWGFLGWLMVSILSFILSVILGWVLFTFVDDPLMKATARRSGKAKKYRKSRQGRKENILVRDLKILFGVKPRQPVEAEDLAPVGGAPTGLPVDATGAVTQEPATRTL</sequence>
<dbReference type="Pfam" id="PF01757">
    <property type="entry name" value="Acyl_transf_3"/>
    <property type="match status" value="1"/>
</dbReference>
<dbReference type="EMBL" id="JACSPR010000015">
    <property type="protein sequence ID" value="MBD8031374.1"/>
    <property type="molecule type" value="Genomic_DNA"/>
</dbReference>
<dbReference type="AlphaFoldDB" id="A0A8I0HQQ8"/>
<proteinExistence type="predicted"/>
<feature type="transmembrane region" description="Helical" evidence="2">
    <location>
        <begin position="21"/>
        <end position="44"/>
    </location>
</feature>
<feature type="transmembrane region" description="Helical" evidence="2">
    <location>
        <begin position="289"/>
        <end position="306"/>
    </location>
</feature>
<keyword evidence="4" id="KW-0808">Transferase</keyword>
<dbReference type="InterPro" id="IPR050879">
    <property type="entry name" value="Acyltransferase_3"/>
</dbReference>
<evidence type="ECO:0000256" key="1">
    <source>
        <dbReference type="SAM" id="MobiDB-lite"/>
    </source>
</evidence>
<feature type="transmembrane region" description="Helical" evidence="2">
    <location>
        <begin position="375"/>
        <end position="400"/>
    </location>
</feature>
<dbReference type="GO" id="GO:0000271">
    <property type="term" value="P:polysaccharide biosynthetic process"/>
    <property type="evidence" value="ECO:0007669"/>
    <property type="project" value="TreeGrafter"/>
</dbReference>
<dbReference type="GO" id="GO:0016747">
    <property type="term" value="F:acyltransferase activity, transferring groups other than amino-acyl groups"/>
    <property type="evidence" value="ECO:0007669"/>
    <property type="project" value="InterPro"/>
</dbReference>
<feature type="region of interest" description="Disordered" evidence="1">
    <location>
        <begin position="449"/>
        <end position="478"/>
    </location>
</feature>
<accession>A0A8I0HQQ8</accession>
<gene>
    <name evidence="4" type="ORF">H9627_13815</name>
</gene>
<feature type="transmembrane region" description="Helical" evidence="2">
    <location>
        <begin position="158"/>
        <end position="177"/>
    </location>
</feature>
<dbReference type="RefSeq" id="WP_191734599.1">
    <property type="nucleotide sequence ID" value="NZ_JACSPR010000015.1"/>
</dbReference>
<evidence type="ECO:0000313" key="4">
    <source>
        <dbReference type="EMBL" id="MBD8031374.1"/>
    </source>
</evidence>
<keyword evidence="5" id="KW-1185">Reference proteome</keyword>
<comment type="caution">
    <text evidence="4">The sequence shown here is derived from an EMBL/GenBank/DDBJ whole genome shotgun (WGS) entry which is preliminary data.</text>
</comment>
<feature type="transmembrane region" description="Helical" evidence="2">
    <location>
        <begin position="342"/>
        <end position="363"/>
    </location>
</feature>
<keyword evidence="2" id="KW-0472">Membrane</keyword>
<evidence type="ECO:0000313" key="5">
    <source>
        <dbReference type="Proteomes" id="UP000650224"/>
    </source>
</evidence>
<feature type="compositionally biased region" description="Polar residues" evidence="1">
    <location>
        <begin position="468"/>
        <end position="478"/>
    </location>
</feature>
<keyword evidence="2" id="KW-0812">Transmembrane</keyword>
<feature type="transmembrane region" description="Helical" evidence="2">
    <location>
        <begin position="56"/>
        <end position="79"/>
    </location>
</feature>
<feature type="transmembrane region" description="Helical" evidence="2">
    <location>
        <begin position="106"/>
        <end position="128"/>
    </location>
</feature>
<feature type="transmembrane region" description="Helical" evidence="2">
    <location>
        <begin position="257"/>
        <end position="277"/>
    </location>
</feature>
<dbReference type="GO" id="GO:0016020">
    <property type="term" value="C:membrane"/>
    <property type="evidence" value="ECO:0007669"/>
    <property type="project" value="TreeGrafter"/>
</dbReference>
<dbReference type="Proteomes" id="UP000650224">
    <property type="component" value="Unassembled WGS sequence"/>
</dbReference>
<evidence type="ECO:0000256" key="2">
    <source>
        <dbReference type="SAM" id="Phobius"/>
    </source>
</evidence>
<reference evidence="4 5" key="1">
    <citation type="submission" date="2020-08" db="EMBL/GenBank/DDBJ databases">
        <title>A Genomic Blueprint of the Chicken Gut Microbiome.</title>
        <authorList>
            <person name="Gilroy R."/>
            <person name="Ravi A."/>
            <person name="Getino M."/>
            <person name="Pursley I."/>
            <person name="Horton D.L."/>
            <person name="Alikhan N.-F."/>
            <person name="Baker D."/>
            <person name="Gharbi K."/>
            <person name="Hall N."/>
            <person name="Watson M."/>
            <person name="Adriaenssens E.M."/>
            <person name="Foster-Nyarko E."/>
            <person name="Jarju S."/>
            <person name="Secka A."/>
            <person name="Antonio M."/>
            <person name="Oren A."/>
            <person name="Chaudhuri R."/>
            <person name="La Ragione R.M."/>
            <person name="Hildebrand F."/>
            <person name="Pallen M.J."/>
        </authorList>
    </citation>
    <scope>NUCLEOTIDE SEQUENCE [LARGE SCALE GENOMIC DNA]</scope>
    <source>
        <strain evidence="4 5">Sa1YVA5</strain>
    </source>
</reference>
<protein>
    <submittedName>
        <fullName evidence="4">Acyltransferase</fullName>
    </submittedName>
</protein>
<organism evidence="4 5">
    <name type="scientific">Corynebacterium gallinarum</name>
    <dbReference type="NCBI Taxonomy" id="2762214"/>
    <lineage>
        <taxon>Bacteria</taxon>
        <taxon>Bacillati</taxon>
        <taxon>Actinomycetota</taxon>
        <taxon>Actinomycetes</taxon>
        <taxon>Mycobacteriales</taxon>
        <taxon>Corynebacteriaceae</taxon>
        <taxon>Corynebacterium</taxon>
    </lineage>
</organism>
<feature type="transmembrane region" description="Helical" evidence="2">
    <location>
        <begin position="312"/>
        <end position="330"/>
    </location>
</feature>